<dbReference type="CDD" id="cd10569">
    <property type="entry name" value="FERM_C_Talin"/>
    <property type="match status" value="1"/>
</dbReference>
<evidence type="ECO:0000259" key="12">
    <source>
        <dbReference type="PROSITE" id="PS50945"/>
    </source>
</evidence>
<dbReference type="FunFam" id="1.20.1420.10:FF:000002">
    <property type="entry name" value="Talin 2"/>
    <property type="match status" value="1"/>
</dbReference>
<dbReference type="SMART" id="SM01244">
    <property type="entry name" value="IRS"/>
    <property type="match status" value="1"/>
</dbReference>
<dbReference type="Gene3D" id="1.20.120.230">
    <property type="entry name" value="Alpha-catenin/vinculin-like"/>
    <property type="match status" value="5"/>
</dbReference>
<dbReference type="InterPro" id="IPR019748">
    <property type="entry name" value="FERM_central"/>
</dbReference>
<dbReference type="InterPro" id="IPR036723">
    <property type="entry name" value="Alpha-catenin/vinculin-like_sf"/>
</dbReference>
<dbReference type="GO" id="GO:0051015">
    <property type="term" value="F:actin filament binding"/>
    <property type="evidence" value="ECO:0007669"/>
    <property type="project" value="InterPro"/>
</dbReference>
<dbReference type="FunFam" id="1.20.120.230:FF:000003">
    <property type="entry name" value="Talin 2"/>
    <property type="match status" value="1"/>
</dbReference>
<keyword evidence="10" id="KW-0175">Coiled coil</keyword>
<dbReference type="SMART" id="SM00295">
    <property type="entry name" value="B41"/>
    <property type="match status" value="1"/>
</dbReference>
<evidence type="ECO:0000256" key="3">
    <source>
        <dbReference type="ARBA" id="ARBA00004413"/>
    </source>
</evidence>
<dbReference type="GO" id="GO:0005856">
    <property type="term" value="C:cytoskeleton"/>
    <property type="evidence" value="ECO:0007669"/>
    <property type="project" value="UniProtKB-SubCell"/>
</dbReference>
<dbReference type="CDD" id="cd14473">
    <property type="entry name" value="FERM_B-lobe"/>
    <property type="match status" value="1"/>
</dbReference>
<dbReference type="InterPro" id="IPR035964">
    <property type="entry name" value="I/LWEQ_dom_sf"/>
</dbReference>
<dbReference type="InterPro" id="IPR019747">
    <property type="entry name" value="FERM_CS"/>
</dbReference>
<accession>A0A151WI83</accession>
<dbReference type="InterPro" id="IPR036476">
    <property type="entry name" value="Talin_cent_sf"/>
</dbReference>
<keyword evidence="9" id="KW-0206">Cytoskeleton</keyword>
<dbReference type="Proteomes" id="UP000075809">
    <property type="component" value="Unassembled WGS sequence"/>
</dbReference>
<keyword evidence="5" id="KW-0963">Cytoplasm</keyword>
<dbReference type="GO" id="GO:0098609">
    <property type="term" value="P:cell-cell adhesion"/>
    <property type="evidence" value="ECO:0007669"/>
    <property type="project" value="TreeGrafter"/>
</dbReference>
<dbReference type="FunFam" id="1.20.1410.10:FF:000001">
    <property type="entry name" value="Talin 2"/>
    <property type="match status" value="1"/>
</dbReference>
<dbReference type="InterPro" id="IPR054082">
    <property type="entry name" value="Talin_IBS2B"/>
</dbReference>
<dbReference type="GO" id="GO:0001726">
    <property type="term" value="C:ruffle"/>
    <property type="evidence" value="ECO:0007669"/>
    <property type="project" value="InterPro"/>
</dbReference>
<dbReference type="Gene3D" id="1.20.80.10">
    <property type="match status" value="1"/>
</dbReference>
<dbReference type="GO" id="GO:0005886">
    <property type="term" value="C:plasma membrane"/>
    <property type="evidence" value="ECO:0007669"/>
    <property type="project" value="UniProtKB-SubCell"/>
</dbReference>
<feature type="domain" description="I/LWEQ" evidence="12">
    <location>
        <begin position="2259"/>
        <end position="2497"/>
    </location>
</feature>
<evidence type="ECO:0000256" key="10">
    <source>
        <dbReference type="SAM" id="Coils"/>
    </source>
</evidence>
<dbReference type="InterPro" id="IPR011993">
    <property type="entry name" value="PH-like_dom_sf"/>
</dbReference>
<dbReference type="Gene3D" id="2.30.29.30">
    <property type="entry name" value="Pleckstrin-homology domain (PH domain)/Phosphotyrosine-binding domain (PTB)"/>
    <property type="match status" value="1"/>
</dbReference>
<dbReference type="InterPro" id="IPR035963">
    <property type="entry name" value="FERM_2"/>
</dbReference>
<gene>
    <name evidence="13" type="ORF">ALC60_13302</name>
</gene>
<keyword evidence="4" id="KW-1003">Cell membrane</keyword>
<dbReference type="PROSITE" id="PS50057">
    <property type="entry name" value="FERM_3"/>
    <property type="match status" value="1"/>
</dbReference>
<sequence>DYGLFLADEDVKKGVWLEPGRNLDYYILRNGDLLEYRRKLRTLRVRMLDGTLKTMLVDDSQPVANLMVVICTKIGITNHDEYSLVRELEDENDNQKPGNFGTLTLKRKKEEKGERDTKMEQLRKKLKTDDEVNWIDPSKTLREQGIDESETVLLRRKFFFSDQNIDSRDPVQLSLLYVQARDAILDGTHPITQEKACVFAGIQCQIQFGDHKEEKHKPGFLDLKEFLPQSYVKVKGIEKKVFAEHKKHIGLSELDAKVLYTKTARSLNTYGVTFFLVKEKMKGKNKLVPRLLGVTKDSVLRLDEKTKEILKTWPLTTVRRWGASPNTFTLDFGDYSDQYYSVQTTEAEQILQLIAGYIDIILKKQKAKDHFGIEGDEGSTMVEDSVSPLKATIMQHETSNVGKGNVEAVSVAIPAVMRAGGDGARPYGTGHIGGAQYTTVSGQVNIAHAPPMVTSVLSEPQRALLSTITAGHEVIHIAETELITKAQLPELGTDPASLRWIEQTIDTHKQNVGSQIAAMNAATAQVVTLTSGPADDVDHTAVGAAITTIATNLPEMTKGVRMIAALMDDESSGERLLDAARKLCSAFSDLLKATEPETKEPRQNLLNAASRVGEASHQVLTTIGEEDDSNRELQDMLLALAKAVANTTAALVLKAKNIAATCEDSATQNRVISAATQCALATSQLVACAKVVAPTLHSPACQTQLMNAVREVTKAVERLVQVCNETCSDENLLKELSIAAAEVSRTLNDLLNHIKTATRERAKESIQEGAVETILVATDKLFASTGDAGEMVRQARVVGQATAQLIQSIKGEAERQTDSEQQQRLLAAAKLLADATAKMVEAARQCASSPHDAKMQDQLRQAAEELRAATTAAATPALRRKLITRLEACAKQAASTATQCIAASSGAGHHNTNPASQEELNMECRMMAQQIPYLVSGVKGTQAQPDNSTAQLNLINASEQFLQPGTAVVKAARAVLPTVTDQASAIQLNNTSQQLGSSLADLRSAVTRAREACGGLELDAAEELINSLKDELGEFYRAVEAASLRPLPEETTESTALRLGATSKNVGFAMAQLLSAAKQGNENYTGSAARETASALKDLTYAVRGVAATSNQPETQKKVLMTADDVILRSLRLVKEARHVLKNPDDPENEVNLAAVAKDVSNSLNKCVSCLPGQRDVDEAIYNIDDMTQVLNLNEFPQTSKSYGQLQSDLNNAAVNLNDASSNVVSSVRSPVQLANSSKQFTNAFGDLLGVGMEMASQTTVETRSQVVVSLRNVSMTSSKLLMTAKSIAADPTAPNAKNQLSAAARAVTDSINYLVDVCTSAAPGQNECDNAIRNIQSMRSLLDNPSEPISDASYFECLETVMEKSKSLGDGMTGIANHAKKSEHEQFSVAVRGVSSSICGLIEAAAQAAYLAGVSDPTSVAGKPGLVDQAQFLRAAQAIHSGCQSLGNPTSTQQQVLSAATMIAKHTSALCNACRLASSKTSNPVAKRHFVQSAKDVANSTACLVKEIKALDQNYSDINREKCAEATKPLLEAVDNLCTFAGSPEFASQPAKISIAARAAQEPITSAGKSIIDGSCAMVLAAKSLAVSPKDPPTWQLLANHSKSVSDSIKSLVASIRDKAPGQKECDAAIEKLSARIRELDAASLSAVSQALMPRRENTVQGFTDQMESSASELREKLEPLRTAAKYEAENVGHAVNQIALYSEPLVSGAIGAASNMVHSKQQMVLLDQTKTVAESALQLIYITKESGGNPKAVALHTEVDETVESTKDALQELQNTLETISTSAGIVTGLIDTISRAMVRLEDHRMSTIDTVDSYVDYQTRMVEAAKEIARLAQEISTKSSTDVARLGPLAVDISHKYTQLARDTSGASAAASNADVSARLRTGVQELGRACADIVRAAGTCQMSPGDAYAQREVAEHSKIVTEKVSQVLAALQAGSRGTQACINAASTVSGIIGDLDTTIMFATAGTLHAENEGDTFADHRENILQTAKALVEDTKTLVAGAASSQEQLAVAAQNAVSTIVQLAEVVKYGAASLGSQNPEAQVMLINAVKDVASALGDLIHATKAASGKPINDPSMAHLKDSAKVMVTNVTSLLKTVKAVEDEHTRGTRALESTIEAIAQEIRALSSSETQRSNVTPEDLVRCTKSITISTAKAVAAGNSCKQDDIIAAANMGRKSISDMLSICKSAAHNCAETTELCERTLQAGHDVAINYRELLQAILQISSRSGDKHTLPTISRKIAQSVTELVAVAELLKGNDWVDPDDPTVIAENELLGAAASIDAAAKKLASLRPRRSIQEANEDMNFDEMILEAAKSIAAATSALIKAASAAQRELIATGKVSRTPLTSSDDGQWSEGLISAARMVAAATHSLVESANALVQGVSSEEKLISSAKQVASSTAQLLVACKVKADPDSESTKRLQAAGNAVKRATDNLVRAAQQAIQQEEDRSLVLNRRMVGGIAQEIDARSEVLRIERELEEARGRLTAIRLAKYKNRP</sequence>
<feature type="coiled-coil region" evidence="10">
    <location>
        <begin position="2422"/>
        <end position="2457"/>
    </location>
</feature>
<dbReference type="GO" id="GO:0030036">
    <property type="term" value="P:actin cytoskeleton organization"/>
    <property type="evidence" value="ECO:0007669"/>
    <property type="project" value="TreeGrafter"/>
</dbReference>
<dbReference type="Pfam" id="PF09141">
    <property type="entry name" value="Talin_middle"/>
    <property type="match status" value="1"/>
</dbReference>
<dbReference type="Pfam" id="PF16511">
    <property type="entry name" value="FERM_f0"/>
    <property type="match status" value="1"/>
</dbReference>
<evidence type="ECO:0000256" key="2">
    <source>
        <dbReference type="ARBA" id="ARBA00004246"/>
    </source>
</evidence>
<dbReference type="Gene3D" id="3.10.20.90">
    <property type="entry name" value="Phosphatidylinositol 3-kinase Catalytic Subunit, Chain A, domain 1"/>
    <property type="match status" value="2"/>
</dbReference>
<dbReference type="InterPro" id="IPR002404">
    <property type="entry name" value="IRS_PTB"/>
</dbReference>
<dbReference type="FunFam" id="1.20.80.10:FF:000007">
    <property type="entry name" value="Talin 2"/>
    <property type="match status" value="1"/>
</dbReference>
<dbReference type="GO" id="GO:0005925">
    <property type="term" value="C:focal adhesion"/>
    <property type="evidence" value="ECO:0007669"/>
    <property type="project" value="UniProtKB-SubCell"/>
</dbReference>
<evidence type="ECO:0000256" key="9">
    <source>
        <dbReference type="ARBA" id="ARBA00023212"/>
    </source>
</evidence>
<evidence type="ECO:0000256" key="1">
    <source>
        <dbReference type="ARBA" id="ARBA00004245"/>
    </source>
</evidence>
<feature type="non-terminal residue" evidence="13">
    <location>
        <position position="1"/>
    </location>
</feature>
<dbReference type="InterPro" id="IPR049108">
    <property type="entry name" value="Talin_R4"/>
</dbReference>
<evidence type="ECO:0000259" key="11">
    <source>
        <dbReference type="PROSITE" id="PS50057"/>
    </source>
</evidence>
<dbReference type="GO" id="GO:0009887">
    <property type="term" value="P:animal organ morphogenesis"/>
    <property type="evidence" value="ECO:0007669"/>
    <property type="project" value="UniProtKB-ARBA"/>
</dbReference>
<dbReference type="PROSITE" id="PS50945">
    <property type="entry name" value="I_LWEQ"/>
    <property type="match status" value="1"/>
</dbReference>
<evidence type="ECO:0000256" key="4">
    <source>
        <dbReference type="ARBA" id="ARBA00022475"/>
    </source>
</evidence>
<evidence type="ECO:0000313" key="13">
    <source>
        <dbReference type="EMBL" id="KYQ47547.1"/>
    </source>
</evidence>
<dbReference type="Pfam" id="PF08913">
    <property type="entry name" value="VBS"/>
    <property type="match status" value="1"/>
</dbReference>
<evidence type="ECO:0000256" key="5">
    <source>
        <dbReference type="ARBA" id="ARBA00022490"/>
    </source>
</evidence>
<dbReference type="FunFam" id="2.30.29.30:FF:000028">
    <property type="entry name" value="Talin 2"/>
    <property type="match status" value="1"/>
</dbReference>
<dbReference type="GO" id="GO:0005178">
    <property type="term" value="F:integrin binding"/>
    <property type="evidence" value="ECO:0007669"/>
    <property type="project" value="TreeGrafter"/>
</dbReference>
<dbReference type="SUPFAM" id="SSF47220">
    <property type="entry name" value="alpha-catenin/vinculin-like"/>
    <property type="match status" value="5"/>
</dbReference>
<keyword evidence="14" id="KW-1185">Reference proteome</keyword>
<dbReference type="SMART" id="SM00307">
    <property type="entry name" value="ILWEQ"/>
    <property type="match status" value="1"/>
</dbReference>
<proteinExistence type="predicted"/>
<dbReference type="FunFam" id="1.20.120.230:FF:000002">
    <property type="entry name" value="Talin 2"/>
    <property type="match status" value="1"/>
</dbReference>
<evidence type="ECO:0000256" key="6">
    <source>
        <dbReference type="ARBA" id="ARBA00022553"/>
    </source>
</evidence>
<evidence type="ECO:0000313" key="14">
    <source>
        <dbReference type="Proteomes" id="UP000075809"/>
    </source>
</evidence>
<dbReference type="FunFam" id="1.20.1420.10:FF:000012">
    <property type="entry name" value="Rhea, isoform B"/>
    <property type="match status" value="1"/>
</dbReference>
<dbReference type="PROSITE" id="PS00660">
    <property type="entry name" value="FERM_1"/>
    <property type="match status" value="1"/>
</dbReference>
<feature type="coiled-coil region" evidence="10">
    <location>
        <begin position="1758"/>
        <end position="1785"/>
    </location>
</feature>
<dbReference type="InterPro" id="IPR002558">
    <property type="entry name" value="ILWEQ_dom"/>
</dbReference>
<dbReference type="EMBL" id="KQ983089">
    <property type="protein sequence ID" value="KYQ47547.1"/>
    <property type="molecule type" value="Genomic_DNA"/>
</dbReference>
<dbReference type="Gene3D" id="1.20.1410.10">
    <property type="entry name" value="I/LWEQ domain"/>
    <property type="match status" value="1"/>
</dbReference>
<dbReference type="Pfam" id="PF02174">
    <property type="entry name" value="IRS"/>
    <property type="match status" value="1"/>
</dbReference>
<dbReference type="SUPFAM" id="SSF50729">
    <property type="entry name" value="PH domain-like"/>
    <property type="match status" value="1"/>
</dbReference>
<dbReference type="Pfam" id="PF21692">
    <property type="entry name" value="Talin_R4"/>
    <property type="match status" value="1"/>
</dbReference>
<dbReference type="SUPFAM" id="SSF109880">
    <property type="entry name" value="A middle domain of Talin 1"/>
    <property type="match status" value="1"/>
</dbReference>
<dbReference type="InterPro" id="IPR015224">
    <property type="entry name" value="Talin_cent"/>
</dbReference>
<dbReference type="Gene3D" id="1.20.1420.10">
    <property type="entry name" value="Talin, central domain"/>
    <property type="match status" value="7"/>
</dbReference>
<keyword evidence="6" id="KW-0597">Phosphoprotein</keyword>
<dbReference type="CDD" id="cd12150">
    <property type="entry name" value="talin-RS"/>
    <property type="match status" value="1"/>
</dbReference>
<dbReference type="PANTHER" id="PTHR19981:SF1">
    <property type="entry name" value="RHEA, ISOFORM B"/>
    <property type="match status" value="1"/>
</dbReference>
<dbReference type="InterPro" id="IPR000299">
    <property type="entry name" value="FERM_domain"/>
</dbReference>
<protein>
    <submittedName>
        <fullName evidence="13">Talin-1</fullName>
    </submittedName>
</protein>
<feature type="domain" description="FERM" evidence="11">
    <location>
        <begin position="41"/>
        <end position="365"/>
    </location>
</feature>
<dbReference type="STRING" id="64791.A0A151WI83"/>
<evidence type="ECO:0000256" key="7">
    <source>
        <dbReference type="ARBA" id="ARBA00022949"/>
    </source>
</evidence>
<dbReference type="InterPro" id="IPR057346">
    <property type="entry name" value="Talin1/2_VBS2"/>
</dbReference>
<reference evidence="13 14" key="1">
    <citation type="submission" date="2015-09" db="EMBL/GenBank/DDBJ databases">
        <title>Trachymyrmex zeteki WGS genome.</title>
        <authorList>
            <person name="Nygaard S."/>
            <person name="Hu H."/>
            <person name="Boomsma J."/>
            <person name="Zhang G."/>
        </authorList>
    </citation>
    <scope>NUCLEOTIDE SEQUENCE [LARGE SCALE GENOMIC DNA]</scope>
    <source>
        <strain evidence="13">Tzet28-1</strain>
        <tissue evidence="13">Whole body</tissue>
    </source>
</reference>
<dbReference type="InterPro" id="IPR014352">
    <property type="entry name" value="FERM/acyl-CoA-bd_prot_sf"/>
</dbReference>
<dbReference type="PANTHER" id="PTHR19981">
    <property type="entry name" value="TALIN"/>
    <property type="match status" value="1"/>
</dbReference>
<dbReference type="Pfam" id="PF21865">
    <property type="entry name" value="TLN1-like_RS"/>
    <property type="match status" value="2"/>
</dbReference>
<organism evidence="13 14">
    <name type="scientific">Mycetomoellerius zeteki</name>
    <dbReference type="NCBI Taxonomy" id="64791"/>
    <lineage>
        <taxon>Eukaryota</taxon>
        <taxon>Metazoa</taxon>
        <taxon>Ecdysozoa</taxon>
        <taxon>Arthropoda</taxon>
        <taxon>Hexapoda</taxon>
        <taxon>Insecta</taxon>
        <taxon>Pterygota</taxon>
        <taxon>Neoptera</taxon>
        <taxon>Endopterygota</taxon>
        <taxon>Hymenoptera</taxon>
        <taxon>Apocrita</taxon>
        <taxon>Aculeata</taxon>
        <taxon>Formicoidea</taxon>
        <taxon>Formicidae</taxon>
        <taxon>Myrmicinae</taxon>
        <taxon>Mycetomoellerius</taxon>
    </lineage>
</organism>
<dbReference type="FunFam" id="1.20.120.230:FF:000004">
    <property type="entry name" value="Talin 2"/>
    <property type="match status" value="1"/>
</dbReference>
<dbReference type="InterPro" id="IPR015009">
    <property type="entry name" value="Vinculin-bd_dom"/>
</dbReference>
<dbReference type="FunFam" id="1.20.120.230:FF:000005">
    <property type="entry name" value="Talin 1"/>
    <property type="match status" value="1"/>
</dbReference>
<keyword evidence="8" id="KW-0472">Membrane</keyword>
<dbReference type="GO" id="GO:0005200">
    <property type="term" value="F:structural constituent of cytoskeleton"/>
    <property type="evidence" value="ECO:0007669"/>
    <property type="project" value="InterPro"/>
</dbReference>
<dbReference type="SUPFAM" id="SSF47031">
    <property type="entry name" value="Second domain of FERM"/>
    <property type="match status" value="1"/>
</dbReference>
<dbReference type="Pfam" id="PF21896">
    <property type="entry name" value="Talin_IBS2B"/>
    <property type="match status" value="4"/>
</dbReference>
<dbReference type="InterPro" id="IPR054060">
    <property type="entry name" value="TLN1-like_RS"/>
</dbReference>
<feature type="non-terminal residue" evidence="13">
    <location>
        <position position="2498"/>
    </location>
</feature>
<dbReference type="SUPFAM" id="SSF109885">
    <property type="entry name" value="I/LWEQ domain"/>
    <property type="match status" value="4"/>
</dbReference>
<dbReference type="GO" id="GO:0030182">
    <property type="term" value="P:neuron differentiation"/>
    <property type="evidence" value="ECO:0007669"/>
    <property type="project" value="UniProtKB-ARBA"/>
</dbReference>
<dbReference type="InterPro" id="IPR019749">
    <property type="entry name" value="Band_41_domain"/>
</dbReference>
<dbReference type="InterPro" id="IPR037438">
    <property type="entry name" value="Talin1/2-RS"/>
</dbReference>
<dbReference type="GO" id="GO:0005737">
    <property type="term" value="C:cytoplasm"/>
    <property type="evidence" value="ECO:0007669"/>
    <property type="project" value="TreeGrafter"/>
</dbReference>
<dbReference type="Pfam" id="PF01608">
    <property type="entry name" value="I_LWEQ"/>
    <property type="match status" value="1"/>
</dbReference>
<dbReference type="InterPro" id="IPR032425">
    <property type="entry name" value="FERM_f0"/>
</dbReference>
<keyword evidence="7" id="KW-0965">Cell junction</keyword>
<evidence type="ECO:0000256" key="8">
    <source>
        <dbReference type="ARBA" id="ARBA00023136"/>
    </source>
</evidence>
<name>A0A151WI83_9HYME</name>
<comment type="subcellular location">
    <subcellularLocation>
        <location evidence="2">Cell junction</location>
        <location evidence="2">Focal adhesion</location>
    </subcellularLocation>
    <subcellularLocation>
        <location evidence="3">Cell membrane</location>
        <topology evidence="3">Peripheral membrane protein</topology>
        <orientation evidence="3">Cytoplasmic side</orientation>
    </subcellularLocation>
    <subcellularLocation>
        <location evidence="1">Cytoplasm</location>
        <location evidence="1">Cytoskeleton</location>
    </subcellularLocation>
</comment>
<dbReference type="Pfam" id="PF25177">
    <property type="entry name" value="Talin_VBS2"/>
    <property type="match status" value="1"/>
</dbReference>
<dbReference type="CDD" id="cd17090">
    <property type="entry name" value="FERM_F1_TLN"/>
    <property type="match status" value="1"/>
</dbReference>